<dbReference type="RefSeq" id="WP_115501545.1">
    <property type="nucleotide sequence ID" value="NZ_QSUL01000012.1"/>
</dbReference>
<dbReference type="Pfam" id="PF07980">
    <property type="entry name" value="SusD_RagB"/>
    <property type="match status" value="1"/>
</dbReference>
<evidence type="ECO:0000259" key="7">
    <source>
        <dbReference type="Pfam" id="PF14322"/>
    </source>
</evidence>
<evidence type="ECO:0000256" key="2">
    <source>
        <dbReference type="ARBA" id="ARBA00006275"/>
    </source>
</evidence>
<dbReference type="PROSITE" id="PS51257">
    <property type="entry name" value="PROKAR_LIPOPROTEIN"/>
    <property type="match status" value="1"/>
</dbReference>
<feature type="domain" description="SusD-like N-terminal" evidence="7">
    <location>
        <begin position="71"/>
        <end position="222"/>
    </location>
</feature>
<dbReference type="InterPro" id="IPR012944">
    <property type="entry name" value="SusD_RagB_dom"/>
</dbReference>
<evidence type="ECO:0000256" key="4">
    <source>
        <dbReference type="ARBA" id="ARBA00023136"/>
    </source>
</evidence>
<dbReference type="SUPFAM" id="SSF48452">
    <property type="entry name" value="TPR-like"/>
    <property type="match status" value="1"/>
</dbReference>
<reference evidence="8 9" key="1">
    <citation type="submission" date="2018-08" db="EMBL/GenBank/DDBJ databases">
        <title>A genome reference for cultivated species of the human gut microbiota.</title>
        <authorList>
            <person name="Zou Y."/>
            <person name="Xue W."/>
            <person name="Luo G."/>
        </authorList>
    </citation>
    <scope>NUCLEOTIDE SEQUENCE [LARGE SCALE GENOMIC DNA]</scope>
    <source>
        <strain evidence="8 9">OM05-15BH</strain>
    </source>
</reference>
<accession>A0A3E5B601</accession>
<comment type="similarity">
    <text evidence="2">Belongs to the SusD family.</text>
</comment>
<dbReference type="CDD" id="cd08977">
    <property type="entry name" value="SusD"/>
    <property type="match status" value="1"/>
</dbReference>
<dbReference type="GO" id="GO:0009279">
    <property type="term" value="C:cell outer membrane"/>
    <property type="evidence" value="ECO:0007669"/>
    <property type="project" value="UniProtKB-SubCell"/>
</dbReference>
<name>A0A3E5B601_9BACE</name>
<dbReference type="Gene3D" id="1.25.40.390">
    <property type="match status" value="1"/>
</dbReference>
<evidence type="ECO:0000256" key="5">
    <source>
        <dbReference type="ARBA" id="ARBA00023237"/>
    </source>
</evidence>
<gene>
    <name evidence="8" type="ORF">DXB65_17335</name>
</gene>
<dbReference type="InterPro" id="IPR011990">
    <property type="entry name" value="TPR-like_helical_dom_sf"/>
</dbReference>
<keyword evidence="4" id="KW-0472">Membrane</keyword>
<evidence type="ECO:0000256" key="1">
    <source>
        <dbReference type="ARBA" id="ARBA00004442"/>
    </source>
</evidence>
<dbReference type="Pfam" id="PF14322">
    <property type="entry name" value="SusD-like_3"/>
    <property type="match status" value="1"/>
</dbReference>
<keyword evidence="3" id="KW-0732">Signal</keyword>
<keyword evidence="5" id="KW-0998">Cell outer membrane</keyword>
<feature type="domain" description="RagB/SusD" evidence="6">
    <location>
        <begin position="263"/>
        <end position="523"/>
    </location>
</feature>
<evidence type="ECO:0000259" key="6">
    <source>
        <dbReference type="Pfam" id="PF07980"/>
    </source>
</evidence>
<evidence type="ECO:0000313" key="8">
    <source>
        <dbReference type="EMBL" id="RGN32986.1"/>
    </source>
</evidence>
<dbReference type="Proteomes" id="UP000260983">
    <property type="component" value="Unassembled WGS sequence"/>
</dbReference>
<dbReference type="AlphaFoldDB" id="A0A3E5B601"/>
<organism evidence="8 9">
    <name type="scientific">Bacteroides oleiciplenus</name>
    <dbReference type="NCBI Taxonomy" id="626931"/>
    <lineage>
        <taxon>Bacteria</taxon>
        <taxon>Pseudomonadati</taxon>
        <taxon>Bacteroidota</taxon>
        <taxon>Bacteroidia</taxon>
        <taxon>Bacteroidales</taxon>
        <taxon>Bacteroidaceae</taxon>
        <taxon>Bacteroides</taxon>
    </lineage>
</organism>
<protein>
    <submittedName>
        <fullName evidence="8">RagB/SusD family nutrient uptake outer membrane protein</fullName>
    </submittedName>
</protein>
<dbReference type="InterPro" id="IPR033985">
    <property type="entry name" value="SusD-like_N"/>
</dbReference>
<comment type="subcellular location">
    <subcellularLocation>
        <location evidence="1">Cell outer membrane</location>
    </subcellularLocation>
</comment>
<evidence type="ECO:0000313" key="9">
    <source>
        <dbReference type="Proteomes" id="UP000260983"/>
    </source>
</evidence>
<evidence type="ECO:0000256" key="3">
    <source>
        <dbReference type="ARBA" id="ARBA00022729"/>
    </source>
</evidence>
<comment type="caution">
    <text evidence="8">The sequence shown here is derived from an EMBL/GenBank/DDBJ whole genome shotgun (WGS) entry which is preliminary data.</text>
</comment>
<dbReference type="EMBL" id="QSUL01000012">
    <property type="protein sequence ID" value="RGN32986.1"/>
    <property type="molecule type" value="Genomic_DNA"/>
</dbReference>
<proteinExistence type="inferred from homology"/>
<sequence>MKKIANLYLLIILLLGGTSCEGFLDQPVYGSLDADSFYKTEQECIYGLNGCYRSLMPIEWGQICILRVMSDMATDDCWAGNTTQNGEKYLEIAHYLFKGKANNEHVGNFYARNFKTIYNCNLIIKKITEAPFDNQEAKDEMIAEAKFLRAVAYFELVKNFGGVPLTSEPLTPIELHLSRSSVADTYDFIKKDLMEARKVLPVVAKEAGRATWGAATAYLAKANLYTEDWDLAEQYAFEVIDSGQYDLEDDFSDVWNVDNSNGKEAVFQIQYSNNSTFGQYGSYYTTIMGCRDDNGWSWGLPTSDLEKAYKDEGDDIRLKNTIMVHNQDVYGDPDALKYKITPAKHKSARVCRKYYIPKAKRTLPYNQPRHPLNYHMMRFADVLLIHAEAAYHNNNESGALASLKRVRDRVGLTTDMALTGDDLKYAIYKERRLEFACEGQRLYDLRRWKNPNDESKSMLSYIMGPTGTFVTRNMNESTADKWEWDNKKEAQNKGYYFEEGVHNLFPIPQTEIDLSGGLIEQNPM</sequence>